<dbReference type="Gene3D" id="3.40.50.300">
    <property type="entry name" value="P-loop containing nucleotide triphosphate hydrolases"/>
    <property type="match status" value="2"/>
</dbReference>
<evidence type="ECO:0000313" key="3">
    <source>
        <dbReference type="EMBL" id="ANP27981.1"/>
    </source>
</evidence>
<feature type="region of interest" description="Disordered" evidence="1">
    <location>
        <begin position="1197"/>
        <end position="1220"/>
    </location>
</feature>
<name>A0A1B0ZJ30_9MICO</name>
<dbReference type="PANTHER" id="PTHR43788">
    <property type="entry name" value="DNA2/NAM7 HELICASE FAMILY MEMBER"/>
    <property type="match status" value="1"/>
</dbReference>
<gene>
    <name evidence="3" type="ORF">DAD186_14310</name>
</gene>
<dbReference type="SUPFAM" id="SSF55464">
    <property type="entry name" value="Origin of replication-binding domain, RBD-like"/>
    <property type="match status" value="1"/>
</dbReference>
<dbReference type="SUPFAM" id="SSF52540">
    <property type="entry name" value="P-loop containing nucleoside triphosphate hydrolases"/>
    <property type="match status" value="1"/>
</dbReference>
<dbReference type="EMBL" id="CP012117">
    <property type="protein sequence ID" value="ANP27981.1"/>
    <property type="molecule type" value="Genomic_DNA"/>
</dbReference>
<dbReference type="KEGG" id="dva:DAD186_14310"/>
<reference evidence="3 4" key="1">
    <citation type="submission" date="2015-06" db="EMBL/GenBank/DDBJ databases">
        <title>Investigation of pathophysiology for high-risk pregnancy and development of treatment modality based on it.</title>
        <authorList>
            <person name="Kim B.-C."/>
            <person name="Lim S."/>
        </authorList>
    </citation>
    <scope>NUCLEOTIDE SEQUENCE [LARGE SCALE GENOMIC DNA]</scope>
    <source>
        <strain evidence="3 4">AD1-86</strain>
    </source>
</reference>
<evidence type="ECO:0000256" key="1">
    <source>
        <dbReference type="SAM" id="MobiDB-lite"/>
    </source>
</evidence>
<dbReference type="InterPro" id="IPR014862">
    <property type="entry name" value="TrwC"/>
</dbReference>
<dbReference type="STRING" id="1630135.DAD186_14310"/>
<dbReference type="CDD" id="cd18809">
    <property type="entry name" value="SF1_C_RecD"/>
    <property type="match status" value="1"/>
</dbReference>
<feature type="domain" description="TrwC relaxase" evidence="2">
    <location>
        <begin position="11"/>
        <end position="339"/>
    </location>
</feature>
<dbReference type="Pfam" id="PF08751">
    <property type="entry name" value="TrwC"/>
    <property type="match status" value="1"/>
</dbReference>
<evidence type="ECO:0000313" key="4">
    <source>
        <dbReference type="Proteomes" id="UP000092596"/>
    </source>
</evidence>
<sequence>MGMNITPISSADYVQSTVAKADGATPAAMAEGGLTAYYTVEGNPPGRWLGKGLDGIEREYGSIITSSDAVNVWQHFRNPSTGAIMGRPRRDVRTVNNDNQLADSTKQTKRDVSGFDLTFTVPKDVSILWALGDAELQRTIADAHHAALDATVTYMEGNVAQTRAGHGGAVAVPIKGLVAGGWDHWDNREGEPHLHTHLLLANRVQRASDGKWVTLDSRALFNNAVHVSELHQNLLMDELTRRLGIEWEERTRGTTRAVVPDIKGMPASLRAEFSSRDAQVRAREDAAVQTYIERYGHAPSRKVRAGLHSAAWRATRKAKSKTVMPLSDRCSQWRADAQAAGVNIDALIGTCTDRDYATPLTRVTAHDAHEVIATLTALNITEHTRTDTEAGAADSLSSVAEQIEKDLTKTRSTWTRANIRAEVERMTRMVRAASPDVRERASQLITEAVIERCIAVTPERYVVNTDDPRLSLRGTSVFDDDTRSVFTSSTALERENRLVAALTTTGVWNPPESPTVEKLIEEVNAAQKTTRGYSLAEDQEAAVRAIMTDTSRMSVLIGPAGTGKTTTMSALKNVWEHEHGTGSLLGVTTSAQAAHVLSEELEAPAHTIAKWLYESTVGNTDRRTEYDSLIDALENDLLSPATRRAYRRRVAELATTIDSWTLHAGQMLVVDEASMASTTHLAELTAQADAAGARILLVGDHRQIEAVEAGGALSLLADHGPVHELTSVWRFHHKWEADASLLLRDVSDQQDAHDVLALYEAHERLHGGADDELLEQAYLDTRHALDEGRSALIIASTNALVDELNQRFSHDLRLAGRIDAARTALLRGDRDAGVGERVLARSNDRTIVDTDGDFIRNGTLMTVTSIHNDGSITAVREDNNATIHLSASYLRDHTELGYATTAHRCQGATVDEARVVIPSQDPIASELLYVAMTRGRDLNAAYIGEAASATSASPATGLRVADEETPTWRERFQQMAQTHAAETSATTALGNAREDANNLQRLTSEYAYLLTLENHQPQIDTLAANLHVLPDALEESLILPSLFAAYRAADAHNPTATHNALTTPVTGVDPTDVDASLKIIAHRLRALTPNDPRGHALPGGLPLLTDRADHDVHQLGDQVHSRIHDRITQLSATAPGEAWARTCPPHLHTDIAIYRDLYRVRTTTPLGPEPPARDTQQHAHWHYLTTALATTSEALPVSTHAPTTEPHLHTDSHPQPNRPQ</sequence>
<dbReference type="InterPro" id="IPR050534">
    <property type="entry name" value="Coronavir_polyprotein_1ab"/>
</dbReference>
<dbReference type="AlphaFoldDB" id="A0A1B0ZJ30"/>
<dbReference type="NCBIfam" id="NF041492">
    <property type="entry name" value="MobF"/>
    <property type="match status" value="1"/>
</dbReference>
<proteinExistence type="predicted"/>
<organism evidence="3 4">
    <name type="scientific">Dermabacter vaginalis</name>
    <dbReference type="NCBI Taxonomy" id="1630135"/>
    <lineage>
        <taxon>Bacteria</taxon>
        <taxon>Bacillati</taxon>
        <taxon>Actinomycetota</taxon>
        <taxon>Actinomycetes</taxon>
        <taxon>Micrococcales</taxon>
        <taxon>Dermabacteraceae</taxon>
        <taxon>Dermabacter</taxon>
    </lineage>
</organism>
<dbReference type="Pfam" id="PF13604">
    <property type="entry name" value="AAA_30"/>
    <property type="match status" value="1"/>
</dbReference>
<dbReference type="Proteomes" id="UP000092596">
    <property type="component" value="Chromosome"/>
</dbReference>
<accession>A0A1B0ZJ30</accession>
<evidence type="ECO:0000259" key="2">
    <source>
        <dbReference type="Pfam" id="PF08751"/>
    </source>
</evidence>
<protein>
    <recommendedName>
        <fullName evidence="2">TrwC relaxase domain-containing protein</fullName>
    </recommendedName>
</protein>
<dbReference type="InterPro" id="IPR027417">
    <property type="entry name" value="P-loop_NTPase"/>
</dbReference>
<dbReference type="PATRIC" id="fig|1630135.4.peg.1431"/>